<feature type="non-terminal residue" evidence="1">
    <location>
        <position position="323"/>
    </location>
</feature>
<name>A0A1Y5I1A3_OLEAN</name>
<dbReference type="Pfam" id="PF11739">
    <property type="entry name" value="YdbH-like"/>
    <property type="match status" value="1"/>
</dbReference>
<dbReference type="Proteomes" id="UP000227088">
    <property type="component" value="Unassembled WGS sequence"/>
</dbReference>
<dbReference type="EMBL" id="MABE01000177">
    <property type="protein sequence ID" value="OUS41012.1"/>
    <property type="molecule type" value="Genomic_DNA"/>
</dbReference>
<dbReference type="InterPro" id="IPR021730">
    <property type="entry name" value="YdbH"/>
</dbReference>
<accession>A0A1Y5I1A3</accession>
<proteinExistence type="predicted"/>
<dbReference type="AlphaFoldDB" id="A0A1Y5I1A3"/>
<evidence type="ECO:0000313" key="1">
    <source>
        <dbReference type="EMBL" id="OUS41012.1"/>
    </source>
</evidence>
<evidence type="ECO:0000313" key="2">
    <source>
        <dbReference type="Proteomes" id="UP000227088"/>
    </source>
</evidence>
<comment type="caution">
    <text evidence="1">The sequence shown here is derived from an EMBL/GenBank/DDBJ whole genome shotgun (WGS) entry which is preliminary data.</text>
</comment>
<reference evidence="2" key="1">
    <citation type="journal article" date="2017" name="Proc. Natl. Acad. Sci. U.S.A.">
        <title>Simulation of Deepwater Horizon oil plume reveals substrate specialization within a complex community of hydrocarbon degraders.</title>
        <authorList>
            <person name="Hu P."/>
            <person name="Dubinsky E.A."/>
            <person name="Probst A.J."/>
            <person name="Wang J."/>
            <person name="Sieber C.M.K."/>
            <person name="Tom L.M."/>
            <person name="Gardinali P."/>
            <person name="Banfield J.F."/>
            <person name="Atlas R.M."/>
            <person name="Andersen G.L."/>
        </authorList>
    </citation>
    <scope>NUCLEOTIDE SEQUENCE [LARGE SCALE GENOMIC DNA]</scope>
</reference>
<gene>
    <name evidence="1" type="ORF">A9R00_03105</name>
</gene>
<sequence length="323" mass="35751">LPLSCNWQVNNKPSHWQQWPLPALAMNGNIQLSSLNFSQAKLRSEIKISGLNETLDISLHTQHDFAGMQKGAAQIYINNLKLEWNELGLSEMQNLTQAQLLDGTLSAQGWVQWQQYQEDIFDDDSIAWRWQPDIMLRVDDLAGIYNNTTAWDDVDFQMAIRRPFYQSFKLASQVSANSINPGIKISNILARSTTTIEADFSKALIVIEEIHSDVLGGRIEVPLIRFDTSQDVNAFGIKVEGLQVSQLAALEADSGITATGTLDGVLPIILLPEGPQVPAGTLYARSPGGLINYQNDVAAALKDSDPTVGLAMQVLEDFHYDKL</sequence>
<organism evidence="1 2">
    <name type="scientific">Oleispira antarctica</name>
    <dbReference type="NCBI Taxonomy" id="188908"/>
    <lineage>
        <taxon>Bacteria</taxon>
        <taxon>Pseudomonadati</taxon>
        <taxon>Pseudomonadota</taxon>
        <taxon>Gammaproteobacteria</taxon>
        <taxon>Oceanospirillales</taxon>
        <taxon>Oceanospirillaceae</taxon>
        <taxon>Oleispira</taxon>
    </lineage>
</organism>
<feature type="non-terminal residue" evidence="1">
    <location>
        <position position="1"/>
    </location>
</feature>
<protein>
    <submittedName>
        <fullName evidence="1">Uncharacterized protein</fullName>
    </submittedName>
</protein>